<sequence>MTKIQTEVIINAPIGDVFEYYTNPDNIKESWPSDVIKESENISGQSNEEGLEIKAEGQYLGKREEMIIEVTQKEPNQRLVTRQTEGPFQSWESVQEFQSNGDKATLVNHVINYQLPKTGKIVNFLTGSQAEGNLRHGIEQAAQTVKQKLESPLKIIL</sequence>
<dbReference type="InterPro" id="IPR019587">
    <property type="entry name" value="Polyketide_cyclase/dehydratase"/>
</dbReference>
<proteinExistence type="predicted"/>
<accession>A0A557SWJ5</accession>
<dbReference type="InterPro" id="IPR023393">
    <property type="entry name" value="START-like_dom_sf"/>
</dbReference>
<gene>
    <name evidence="1" type="ORF">NARC_50155</name>
</gene>
<dbReference type="AlphaFoldDB" id="A0A557SWJ5"/>
<dbReference type="Pfam" id="PF10604">
    <property type="entry name" value="Polyketide_cyc2"/>
    <property type="match status" value="1"/>
</dbReference>
<dbReference type="EMBL" id="VOAH01000005">
    <property type="protein sequence ID" value="TVP40974.1"/>
    <property type="molecule type" value="Genomic_DNA"/>
</dbReference>
<comment type="caution">
    <text evidence="1">The sequence shown here is derived from an EMBL/GenBank/DDBJ whole genome shotgun (WGS) entry which is preliminary data.</text>
</comment>
<organism evidence="1 2">
    <name type="scientific">Candidatus Nitrosocosmicus arcticus</name>
    <dbReference type="NCBI Taxonomy" id="2035267"/>
    <lineage>
        <taxon>Archaea</taxon>
        <taxon>Nitrososphaerota</taxon>
        <taxon>Nitrososphaeria</taxon>
        <taxon>Nitrososphaerales</taxon>
        <taxon>Nitrososphaeraceae</taxon>
        <taxon>Candidatus Nitrosocosmicus</taxon>
    </lineage>
</organism>
<dbReference type="RefSeq" id="WP_144729798.1">
    <property type="nucleotide sequence ID" value="NZ_ML675581.1"/>
</dbReference>
<dbReference type="SUPFAM" id="SSF55961">
    <property type="entry name" value="Bet v1-like"/>
    <property type="match status" value="1"/>
</dbReference>
<keyword evidence="2" id="KW-1185">Reference proteome</keyword>
<evidence type="ECO:0000313" key="2">
    <source>
        <dbReference type="Proteomes" id="UP000315289"/>
    </source>
</evidence>
<reference evidence="1 2" key="1">
    <citation type="journal article" date="2019" name="Front. Microbiol.">
        <title>Ammonia Oxidation by the Arctic Terrestrial Thaumarchaeote Candidatus Nitrosocosmicus arcticus Is Stimulated by Increasing Temperatures.</title>
        <authorList>
            <person name="Alves R.J.E."/>
            <person name="Kerou M."/>
            <person name="Zappe A."/>
            <person name="Bittner R."/>
            <person name="Abby S.S."/>
            <person name="Schmidt H.A."/>
            <person name="Pfeifer K."/>
            <person name="Schleper C."/>
        </authorList>
    </citation>
    <scope>NUCLEOTIDE SEQUENCE [LARGE SCALE GENOMIC DNA]</scope>
    <source>
        <strain evidence="1 2">Kfb</strain>
    </source>
</reference>
<evidence type="ECO:0000313" key="1">
    <source>
        <dbReference type="EMBL" id="TVP40974.1"/>
    </source>
</evidence>
<dbReference type="Gene3D" id="3.30.530.20">
    <property type="match status" value="1"/>
</dbReference>
<name>A0A557SWJ5_9ARCH</name>
<protein>
    <submittedName>
        <fullName evidence="1">Uncharacterized protein</fullName>
    </submittedName>
</protein>
<dbReference type="Proteomes" id="UP000315289">
    <property type="component" value="Unassembled WGS sequence"/>
</dbReference>
<dbReference type="OrthoDB" id="195304at2157"/>